<dbReference type="OrthoDB" id="9182647at2"/>
<gene>
    <name evidence="1" type="ORF">MBHS_02267</name>
</gene>
<dbReference type="AlphaFoldDB" id="A0A1H6FBM4"/>
<dbReference type="EMBL" id="FMSV02000491">
    <property type="protein sequence ID" value="SEH06405.1"/>
    <property type="molecule type" value="Genomic_DNA"/>
</dbReference>
<name>A0A1H6FBM4_9GAMM</name>
<evidence type="ECO:0000313" key="2">
    <source>
        <dbReference type="Proteomes" id="UP000236724"/>
    </source>
</evidence>
<reference evidence="1 2" key="1">
    <citation type="submission" date="2016-10" db="EMBL/GenBank/DDBJ databases">
        <authorList>
            <person name="de Groot N.N."/>
        </authorList>
    </citation>
    <scope>NUCLEOTIDE SEQUENCE [LARGE SCALE GENOMIC DNA]</scope>
    <source>
        <strain evidence="1">MBHS1</strain>
    </source>
</reference>
<evidence type="ECO:0000313" key="1">
    <source>
        <dbReference type="EMBL" id="SEH06405.1"/>
    </source>
</evidence>
<organism evidence="1 2">
    <name type="scientific">Candidatus Venteria ishoeyi</name>
    <dbReference type="NCBI Taxonomy" id="1899563"/>
    <lineage>
        <taxon>Bacteria</taxon>
        <taxon>Pseudomonadati</taxon>
        <taxon>Pseudomonadota</taxon>
        <taxon>Gammaproteobacteria</taxon>
        <taxon>Thiotrichales</taxon>
        <taxon>Thiotrichaceae</taxon>
        <taxon>Venteria</taxon>
    </lineage>
</organism>
<proteinExistence type="predicted"/>
<sequence length="120" mass="13708">MNKKSATIEEMETLLKEGKVTDARLALASQLDKMLHTGEVKKNIQQKPQPKVIRDSFTIPEDDYQLLMALKDRGMDVRMSLTKGEVLRAGLHALDKMDNEQFLSILRTVEKLKPGRRKSE</sequence>
<keyword evidence="2" id="KW-1185">Reference proteome</keyword>
<dbReference type="RefSeq" id="WP_103920187.1">
    <property type="nucleotide sequence ID" value="NZ_FMSV02000491.1"/>
</dbReference>
<accession>A0A1H6FBM4</accession>
<dbReference type="Proteomes" id="UP000236724">
    <property type="component" value="Unassembled WGS sequence"/>
</dbReference>
<protein>
    <submittedName>
        <fullName evidence="1">Uncharacterized protein</fullName>
    </submittedName>
</protein>